<sequence length="84" mass="9133">MRGKLLFVAGAALGYVLGSRAGRARYEQIKTVSGKIWNNGNVQKGVHQAEEFIQDKGPDVAEFVGEQTKKVVRKVSQKKDAASS</sequence>
<dbReference type="RefSeq" id="WP_058729364.1">
    <property type="nucleotide sequence ID" value="NZ_LDRB01000059.1"/>
</dbReference>
<proteinExistence type="predicted"/>
<dbReference type="AlphaFoldDB" id="A0A147DSP8"/>
<comment type="caution">
    <text evidence="2">The sequence shown here is derived from an EMBL/GenBank/DDBJ whole genome shotgun (WGS) entry which is preliminary data.</text>
</comment>
<dbReference type="STRING" id="465820.NS263_11305"/>
<evidence type="ECO:0000313" key="4">
    <source>
        <dbReference type="Proteomes" id="UP000078335"/>
    </source>
</evidence>
<evidence type="ECO:0000313" key="1">
    <source>
        <dbReference type="EMBL" id="KTR39151.1"/>
    </source>
</evidence>
<evidence type="ECO:0000313" key="3">
    <source>
        <dbReference type="Proteomes" id="UP000072763"/>
    </source>
</evidence>
<name>A0A147DSP8_9MICO</name>
<accession>A0A147DSP8</accession>
<keyword evidence="4" id="KW-1185">Reference proteome</keyword>
<evidence type="ECO:0008006" key="5">
    <source>
        <dbReference type="Google" id="ProtNLM"/>
    </source>
</evidence>
<dbReference type="OrthoDB" id="5125216at2"/>
<dbReference type="PATRIC" id="fig|465820.3.peg.2347"/>
<dbReference type="Proteomes" id="UP000078335">
    <property type="component" value="Unassembled WGS sequence"/>
</dbReference>
<reference evidence="3 4" key="1">
    <citation type="journal article" date="2016" name="Front. Microbiol.">
        <title>Genomic Resource of Rice Seed Associated Bacteria.</title>
        <authorList>
            <person name="Midha S."/>
            <person name="Bansal K."/>
            <person name="Sharma S."/>
            <person name="Kumar N."/>
            <person name="Patil P.P."/>
            <person name="Chaudhry V."/>
            <person name="Patil P.B."/>
        </authorList>
    </citation>
    <scope>NUCLEOTIDE SEQUENCE [LARGE SCALE GENOMIC DNA]</scope>
    <source>
        <strain evidence="1 4">NS263</strain>
        <strain evidence="2 3">NS359</strain>
    </source>
</reference>
<protein>
    <recommendedName>
        <fullName evidence="5">YtxH domain-containing protein</fullName>
    </recommendedName>
</protein>
<dbReference type="EMBL" id="LDRB01000059">
    <property type="protein sequence ID" value="KTR39151.1"/>
    <property type="molecule type" value="Genomic_DNA"/>
</dbReference>
<dbReference type="Proteomes" id="UP000072763">
    <property type="component" value="Unassembled WGS sequence"/>
</dbReference>
<organism evidence="2 3">
    <name type="scientific">Curtobacterium oceanosedimentum</name>
    <dbReference type="NCBI Taxonomy" id="465820"/>
    <lineage>
        <taxon>Bacteria</taxon>
        <taxon>Bacillati</taxon>
        <taxon>Actinomycetota</taxon>
        <taxon>Actinomycetes</taxon>
        <taxon>Micrococcales</taxon>
        <taxon>Microbacteriaceae</taxon>
        <taxon>Curtobacterium</taxon>
    </lineage>
</organism>
<gene>
    <name evidence="1" type="ORF">NS263_11305</name>
    <name evidence="2" type="ORF">NS359_04465</name>
</gene>
<dbReference type="EMBL" id="LDRC01000020">
    <property type="protein sequence ID" value="KTR53016.1"/>
    <property type="molecule type" value="Genomic_DNA"/>
</dbReference>
<evidence type="ECO:0000313" key="2">
    <source>
        <dbReference type="EMBL" id="KTR53016.1"/>
    </source>
</evidence>